<feature type="region of interest" description="Disordered" evidence="1">
    <location>
        <begin position="79"/>
        <end position="98"/>
    </location>
</feature>
<dbReference type="AlphaFoldDB" id="A0AAV3RFM0"/>
<sequence>MENIKDSDEIKYYTNIELKRAKNSKPWVYGQSYSANMFRGTDSATQFVHHFGGDMRLQEAMGMGTFSLVLLTSRAMGNKDGMDSEDKGGKSGVAGDGVKGNFHGEVRYVVSMGAGVSSWSVRETSSSSDMII</sequence>
<gene>
    <name evidence="2" type="ORF">LIER_27347</name>
</gene>
<reference evidence="2 3" key="1">
    <citation type="submission" date="2024-01" db="EMBL/GenBank/DDBJ databases">
        <title>The complete chloroplast genome sequence of Lithospermum erythrorhizon: insights into the phylogenetic relationship among Boraginaceae species and the maternal lineages of purple gromwells.</title>
        <authorList>
            <person name="Okada T."/>
            <person name="Watanabe K."/>
        </authorList>
    </citation>
    <scope>NUCLEOTIDE SEQUENCE [LARGE SCALE GENOMIC DNA]</scope>
</reference>
<evidence type="ECO:0000313" key="3">
    <source>
        <dbReference type="Proteomes" id="UP001454036"/>
    </source>
</evidence>
<keyword evidence="3" id="KW-1185">Reference proteome</keyword>
<evidence type="ECO:0000256" key="1">
    <source>
        <dbReference type="SAM" id="MobiDB-lite"/>
    </source>
</evidence>
<accession>A0AAV3RFM0</accession>
<protein>
    <submittedName>
        <fullName evidence="2">Uncharacterized protein</fullName>
    </submittedName>
</protein>
<feature type="compositionally biased region" description="Basic and acidic residues" evidence="1">
    <location>
        <begin position="80"/>
        <end position="89"/>
    </location>
</feature>
<evidence type="ECO:0000313" key="2">
    <source>
        <dbReference type="EMBL" id="GAA0173807.1"/>
    </source>
</evidence>
<name>A0AAV3RFM0_LITER</name>
<organism evidence="2 3">
    <name type="scientific">Lithospermum erythrorhizon</name>
    <name type="common">Purple gromwell</name>
    <name type="synonym">Lithospermum officinale var. erythrorhizon</name>
    <dbReference type="NCBI Taxonomy" id="34254"/>
    <lineage>
        <taxon>Eukaryota</taxon>
        <taxon>Viridiplantae</taxon>
        <taxon>Streptophyta</taxon>
        <taxon>Embryophyta</taxon>
        <taxon>Tracheophyta</taxon>
        <taxon>Spermatophyta</taxon>
        <taxon>Magnoliopsida</taxon>
        <taxon>eudicotyledons</taxon>
        <taxon>Gunneridae</taxon>
        <taxon>Pentapetalae</taxon>
        <taxon>asterids</taxon>
        <taxon>lamiids</taxon>
        <taxon>Boraginales</taxon>
        <taxon>Boraginaceae</taxon>
        <taxon>Boraginoideae</taxon>
        <taxon>Lithospermeae</taxon>
        <taxon>Lithospermum</taxon>
    </lineage>
</organism>
<proteinExistence type="predicted"/>
<dbReference type="EMBL" id="BAABME010008776">
    <property type="protein sequence ID" value="GAA0173807.1"/>
    <property type="molecule type" value="Genomic_DNA"/>
</dbReference>
<dbReference type="Proteomes" id="UP001454036">
    <property type="component" value="Unassembled WGS sequence"/>
</dbReference>
<comment type="caution">
    <text evidence="2">The sequence shown here is derived from an EMBL/GenBank/DDBJ whole genome shotgun (WGS) entry which is preliminary data.</text>
</comment>